<dbReference type="AlphaFoldDB" id="B1K0Z1"/>
<feature type="domain" description="HNH nuclease" evidence="1">
    <location>
        <begin position="89"/>
        <end position="141"/>
    </location>
</feature>
<name>B1K0Z1_BURO0</name>
<dbReference type="InterPro" id="IPR003615">
    <property type="entry name" value="HNH_nuc"/>
</dbReference>
<reference evidence="3" key="1">
    <citation type="submission" date="2008-02" db="EMBL/GenBank/DDBJ databases">
        <title>Complete sequence of chromosome 1 of Burkholderia cenocepacia MC0-3.</title>
        <authorList>
            <person name="Copeland A."/>
            <person name="Lucas S."/>
            <person name="Lapidus A."/>
            <person name="Barry K."/>
            <person name="Bruce D."/>
            <person name="Goodwin L."/>
            <person name="Glavina del Rio T."/>
            <person name="Dalin E."/>
            <person name="Tice H."/>
            <person name="Pitluck S."/>
            <person name="Chain P."/>
            <person name="Malfatti S."/>
            <person name="Shin M."/>
            <person name="Vergez L."/>
            <person name="Schmutz J."/>
            <person name="Larimer F."/>
            <person name="Land M."/>
            <person name="Hauser L."/>
            <person name="Kyrpides N."/>
            <person name="Mikhailova N."/>
            <person name="Tiedje J."/>
            <person name="Richardson P."/>
        </authorList>
    </citation>
    <scope>NUCLEOTIDE SEQUENCE [LARGE SCALE GENOMIC DNA]</scope>
    <source>
        <strain evidence="3">MC0-3</strain>
    </source>
</reference>
<dbReference type="Proteomes" id="UP000002169">
    <property type="component" value="Chromosome 1"/>
</dbReference>
<dbReference type="KEGG" id="bcm:Bcenmc03_0004"/>
<organism evidence="2 3">
    <name type="scientific">Burkholderia orbicola (strain MC0-3)</name>
    <dbReference type="NCBI Taxonomy" id="406425"/>
    <lineage>
        <taxon>Bacteria</taxon>
        <taxon>Pseudomonadati</taxon>
        <taxon>Pseudomonadota</taxon>
        <taxon>Betaproteobacteria</taxon>
        <taxon>Burkholderiales</taxon>
        <taxon>Burkholderiaceae</taxon>
        <taxon>Burkholderia</taxon>
        <taxon>Burkholderia cepacia complex</taxon>
        <taxon>Burkholderia orbicola</taxon>
    </lineage>
</organism>
<evidence type="ECO:0000313" key="3">
    <source>
        <dbReference type="Proteomes" id="UP000002169"/>
    </source>
</evidence>
<dbReference type="RefSeq" id="WP_012327527.1">
    <property type="nucleotide sequence ID" value="NC_010508.1"/>
</dbReference>
<sequence length="255" mass="29833">MGVMVVGRIVGRESSMLSHGAALQHVAGDAFLIQRYDESRNQCGYVGLVIMPDQNMKEEDEDFKSIRRNKQALISAIEKGRSDRWILRLWSRFIKARDSYRCVCCNSKERIQSHHIVRKTLYPWGAFELGNGITLCYECHGRVHEQFNGRPDLLLPLGAEQGDDQDEWAFLFGLLLDDARFRGVDEEEFYYLGDHMLKFFVKCQGYDDLYKLVAQGELSRIRFAHEIWRSMPEAWYTDFISELIRSHFFEIPMRS</sequence>
<proteinExistence type="predicted"/>
<dbReference type="EMBL" id="CP000958">
    <property type="protein sequence ID" value="ACA89185.1"/>
    <property type="molecule type" value="Genomic_DNA"/>
</dbReference>
<evidence type="ECO:0000259" key="1">
    <source>
        <dbReference type="SMART" id="SM00507"/>
    </source>
</evidence>
<gene>
    <name evidence="2" type="ordered locus">Bcenmc03_0004</name>
</gene>
<evidence type="ECO:0000313" key="2">
    <source>
        <dbReference type="EMBL" id="ACA89185.1"/>
    </source>
</evidence>
<dbReference type="Gene3D" id="1.10.30.50">
    <property type="match status" value="1"/>
</dbReference>
<dbReference type="SMART" id="SM00507">
    <property type="entry name" value="HNHc"/>
    <property type="match status" value="1"/>
</dbReference>
<dbReference type="HOGENOM" id="CLU_1118508_0_0_4"/>
<protein>
    <submittedName>
        <fullName evidence="2">HNH nuclease</fullName>
    </submittedName>
</protein>
<dbReference type="CDD" id="cd00085">
    <property type="entry name" value="HNHc"/>
    <property type="match status" value="1"/>
</dbReference>
<accession>B1K0Z1</accession>